<sequence length="89" mass="10670">MENYIFLTDEGYTYQPNSECDVPDIENLQVIGIAYGENKKQAFYNLINESKYLLETSFDKIFCYKLTRNYKDSYCEFSMKHDYIVEKNK</sequence>
<reference evidence="1" key="1">
    <citation type="submission" date="2022-12" db="EMBL/GenBank/DDBJ databases">
        <authorList>
            <person name="Wang J."/>
        </authorList>
    </citation>
    <scope>NUCLEOTIDE SEQUENCE</scope>
    <source>
        <strain evidence="1">HY-45-18</strain>
    </source>
</reference>
<gene>
    <name evidence="1" type="ORF">OW763_01325</name>
</gene>
<organism evidence="1 2">
    <name type="scientific">Clostridium aestuarii</name>
    <dbReference type="NCBI Taxonomy" id="338193"/>
    <lineage>
        <taxon>Bacteria</taxon>
        <taxon>Bacillati</taxon>
        <taxon>Bacillota</taxon>
        <taxon>Clostridia</taxon>
        <taxon>Eubacteriales</taxon>
        <taxon>Clostridiaceae</taxon>
        <taxon>Clostridium</taxon>
    </lineage>
</organism>
<evidence type="ECO:0000313" key="2">
    <source>
        <dbReference type="Proteomes" id="UP001078443"/>
    </source>
</evidence>
<comment type="caution">
    <text evidence="1">The sequence shown here is derived from an EMBL/GenBank/DDBJ whole genome shotgun (WGS) entry which is preliminary data.</text>
</comment>
<protein>
    <recommendedName>
        <fullName evidence="3">DUF3990 domain-containing protein</fullName>
    </recommendedName>
</protein>
<evidence type="ECO:0008006" key="3">
    <source>
        <dbReference type="Google" id="ProtNLM"/>
    </source>
</evidence>
<dbReference type="RefSeq" id="WP_268039259.1">
    <property type="nucleotide sequence ID" value="NZ_JAPQER010000001.1"/>
</dbReference>
<dbReference type="Proteomes" id="UP001078443">
    <property type="component" value="Unassembled WGS sequence"/>
</dbReference>
<proteinExistence type="predicted"/>
<name>A0ABT4CYU9_9CLOT</name>
<evidence type="ECO:0000313" key="1">
    <source>
        <dbReference type="EMBL" id="MCY6482993.1"/>
    </source>
</evidence>
<dbReference type="EMBL" id="JAPQER010000001">
    <property type="protein sequence ID" value="MCY6482993.1"/>
    <property type="molecule type" value="Genomic_DNA"/>
</dbReference>
<accession>A0ABT4CYU9</accession>
<keyword evidence="2" id="KW-1185">Reference proteome</keyword>